<reference evidence="2 3" key="1">
    <citation type="submission" date="2016-03" db="EMBL/GenBank/DDBJ databases">
        <authorList>
            <person name="Ploux O."/>
        </authorList>
    </citation>
    <scope>NUCLEOTIDE SEQUENCE [LARGE SCALE GENOMIC DNA]</scope>
    <source>
        <strain evidence="2 3">BER2</strain>
    </source>
</reference>
<proteinExistence type="predicted"/>
<evidence type="ECO:0000313" key="2">
    <source>
        <dbReference type="EMBL" id="KYG64408.1"/>
    </source>
</evidence>
<dbReference type="AlphaFoldDB" id="A0A150WKF9"/>
<accession>A0A150WKF9</accession>
<keyword evidence="1" id="KW-0472">Membrane</keyword>
<comment type="caution">
    <text evidence="2">The sequence shown here is derived from an EMBL/GenBank/DDBJ whole genome shotgun (WGS) entry which is preliminary data.</text>
</comment>
<keyword evidence="1" id="KW-1133">Transmembrane helix</keyword>
<feature type="transmembrane region" description="Helical" evidence="1">
    <location>
        <begin position="12"/>
        <end position="29"/>
    </location>
</feature>
<dbReference type="EMBL" id="LUKF01000012">
    <property type="protein sequence ID" value="KYG64408.1"/>
    <property type="molecule type" value="Genomic_DNA"/>
</dbReference>
<evidence type="ECO:0000313" key="3">
    <source>
        <dbReference type="Proteomes" id="UP000075391"/>
    </source>
</evidence>
<dbReference type="OrthoDB" id="5291139at2"/>
<organism evidence="2 3">
    <name type="scientific">Bdellovibrio bacteriovorus</name>
    <dbReference type="NCBI Taxonomy" id="959"/>
    <lineage>
        <taxon>Bacteria</taxon>
        <taxon>Pseudomonadati</taxon>
        <taxon>Bdellovibrionota</taxon>
        <taxon>Bdellovibrionia</taxon>
        <taxon>Bdellovibrionales</taxon>
        <taxon>Pseudobdellovibrionaceae</taxon>
        <taxon>Bdellovibrio</taxon>
    </lineage>
</organism>
<sequence length="220" mass="24558">MEKFINSLPKPVLAFLAILIGIGVFMLISPPHTVCDSQQTTFQELQKGNIFPTEIKKNKIPPTIVRAKEACQLGNSAGSCYEYFMVLKNVADGIGKASSECTGQLFNVTEVRSAMNDGIELMARLAWGIKPPEPGIERFGWMQEADIAIFCRLKNIYIRANGEEAWVNLRKNIYGKLPGEEVPPPTDPTQVAVEPRKATMMLNEQDIFNRSLFSVRCEAF</sequence>
<gene>
    <name evidence="2" type="ORF">AZI85_03025</name>
</gene>
<protein>
    <submittedName>
        <fullName evidence="2">Uncharacterized protein</fullName>
    </submittedName>
</protein>
<dbReference type="Proteomes" id="UP000075391">
    <property type="component" value="Unassembled WGS sequence"/>
</dbReference>
<name>A0A150WKF9_BDEBC</name>
<evidence type="ECO:0000256" key="1">
    <source>
        <dbReference type="SAM" id="Phobius"/>
    </source>
</evidence>
<keyword evidence="1" id="KW-0812">Transmembrane</keyword>